<evidence type="ECO:0000256" key="3">
    <source>
        <dbReference type="SAM" id="SignalP"/>
    </source>
</evidence>
<evidence type="ECO:0000313" key="5">
    <source>
        <dbReference type="EMBL" id="CDG40563.1"/>
    </source>
</evidence>
<sequence length="300" mass="32753">MDFAERRNGLMIFMKSRLSKSASASLAMLGFSVALAPVPALSQTMEAERCRIASMEAERCRIASSQAERVLRIPEGFLYAISRVESGKTDAQGRLSSWPWTIMANGVGHYYDSKQDAIAAATEFRNAGTMSIDVGCLQVNLQQHPDAFHSLDEAFDPTSNALYAGRFLNQMHDKMGSWPRAAAAYHSQTPGLGAPYQWKVLETWAIPDDERIGPSGDVKHPPQRKGAIDLAAPRSQSPYGDTIVADAREGTQPAVRAFHPFQGFSHFTQPAPHHSGMSGMRGRSLASYRSSPTQLARPTG</sequence>
<dbReference type="EMBL" id="CBLX010000020">
    <property type="protein sequence ID" value="CDG40563.1"/>
    <property type="molecule type" value="Genomic_DNA"/>
</dbReference>
<evidence type="ECO:0000313" key="6">
    <source>
        <dbReference type="Proteomes" id="UP000027583"/>
    </source>
</evidence>
<dbReference type="Proteomes" id="UP000027583">
    <property type="component" value="Unassembled WGS sequence"/>
</dbReference>
<keyword evidence="3" id="KW-0732">Signal</keyword>
<evidence type="ECO:0000256" key="2">
    <source>
        <dbReference type="SAM" id="MobiDB-lite"/>
    </source>
</evidence>
<reference evidence="5 6" key="2">
    <citation type="journal article" date="2014" name="PLoS ONE">
        <title>Evolution of mitochondria reconstructed from the energy metabolism of living bacteria.</title>
        <authorList>
            <person name="Degli Esposti M."/>
            <person name="Chouaia B."/>
            <person name="Comandatore F."/>
            <person name="Crotti E."/>
            <person name="Sassera D."/>
            <person name="Lievens P.M."/>
            <person name="Daffonchio D."/>
            <person name="Bandi C."/>
        </authorList>
    </citation>
    <scope>NUCLEOTIDE SEQUENCE [LARGE SCALE GENOMIC DNA]</scope>
    <source>
        <strain evidence="5 6">SF2.1</strain>
    </source>
</reference>
<feature type="chain" id="PRO_5001589260" description="Transglycosylase SLT domain-containing protein" evidence="3">
    <location>
        <begin position="37"/>
        <end position="300"/>
    </location>
</feature>
<feature type="compositionally biased region" description="Polar residues" evidence="2">
    <location>
        <begin position="287"/>
        <end position="300"/>
    </location>
</feature>
<organism evidence="5 6">
    <name type="scientific">Asaia bogorensis</name>
    <dbReference type="NCBI Taxonomy" id="91915"/>
    <lineage>
        <taxon>Bacteria</taxon>
        <taxon>Pseudomonadati</taxon>
        <taxon>Pseudomonadota</taxon>
        <taxon>Alphaproteobacteria</taxon>
        <taxon>Acetobacterales</taxon>
        <taxon>Acetobacteraceae</taxon>
        <taxon>Asaia</taxon>
    </lineage>
</organism>
<dbReference type="InterPro" id="IPR023346">
    <property type="entry name" value="Lysozyme-like_dom_sf"/>
</dbReference>
<name>A0A060QIN9_9PROT</name>
<dbReference type="InterPro" id="IPR008258">
    <property type="entry name" value="Transglycosylase_SLT_dom_1"/>
</dbReference>
<dbReference type="eggNOG" id="COG0741">
    <property type="taxonomic scope" value="Bacteria"/>
</dbReference>
<dbReference type="AlphaFoldDB" id="A0A060QIN9"/>
<dbReference type="Pfam" id="PF01464">
    <property type="entry name" value="SLT"/>
    <property type="match status" value="1"/>
</dbReference>
<gene>
    <name evidence="5" type="ORF">ASAP_2518</name>
</gene>
<comment type="similarity">
    <text evidence="1">Belongs to the virb1 family.</text>
</comment>
<protein>
    <recommendedName>
        <fullName evidence="4">Transglycosylase SLT domain-containing protein</fullName>
    </recommendedName>
</protein>
<feature type="region of interest" description="Disordered" evidence="2">
    <location>
        <begin position="265"/>
        <end position="300"/>
    </location>
</feature>
<comment type="caution">
    <text evidence="5">The sequence shown here is derived from an EMBL/GenBank/DDBJ whole genome shotgun (WGS) entry which is preliminary data.</text>
</comment>
<reference evidence="5 6" key="1">
    <citation type="journal article" date="2014" name="Genome Biol. Evol.">
        <title>Acetic acid bacteria genomes reveal functional traits for adaptation to life in insect guts.</title>
        <authorList>
            <person name="Chouaia B."/>
            <person name="Gaiarsa S."/>
            <person name="Crotti E."/>
            <person name="Comandatore F."/>
            <person name="Degli Esposti M."/>
            <person name="Ricci I."/>
            <person name="Alma A."/>
            <person name="Favia G."/>
            <person name="Bandi C."/>
            <person name="Daffonchio D."/>
        </authorList>
    </citation>
    <scope>NUCLEOTIDE SEQUENCE [LARGE SCALE GENOMIC DNA]</scope>
    <source>
        <strain evidence="5 6">SF2.1</strain>
    </source>
</reference>
<evidence type="ECO:0000259" key="4">
    <source>
        <dbReference type="Pfam" id="PF01464"/>
    </source>
</evidence>
<feature type="signal peptide" evidence="3">
    <location>
        <begin position="1"/>
        <end position="36"/>
    </location>
</feature>
<feature type="domain" description="Transglycosylase SLT" evidence="4">
    <location>
        <begin position="67"/>
        <end position="187"/>
    </location>
</feature>
<dbReference type="SUPFAM" id="SSF53955">
    <property type="entry name" value="Lysozyme-like"/>
    <property type="match status" value="1"/>
</dbReference>
<proteinExistence type="inferred from homology"/>
<feature type="compositionally biased region" description="Basic and acidic residues" evidence="2">
    <location>
        <begin position="211"/>
        <end position="220"/>
    </location>
</feature>
<dbReference type="RefSeq" id="WP_051757736.1">
    <property type="nucleotide sequence ID" value="NZ_CBLX010000020.1"/>
</dbReference>
<feature type="region of interest" description="Disordered" evidence="2">
    <location>
        <begin position="211"/>
        <end position="238"/>
    </location>
</feature>
<accession>A0A060QIN9</accession>
<evidence type="ECO:0000256" key="1">
    <source>
        <dbReference type="ARBA" id="ARBA00009387"/>
    </source>
</evidence>